<dbReference type="InterPro" id="IPR010730">
    <property type="entry name" value="HET"/>
</dbReference>
<dbReference type="Proteomes" id="UP001281614">
    <property type="component" value="Unassembled WGS sequence"/>
</dbReference>
<sequence length="579" mass="65210">MPPLPPRVIHVGSSCADAYLYLSSPGERGRYVALSHCWGGVSPLITTLSCFDRFQIALPQPIPQTFADAMDVTRRLGYKYLWIDSLCIIQDFAADWGKHATRMNYIYSQAQLTISADGAQDSLAGFLHPQNKRRETVAVKCKTFTADHLREERTHTIHVRQRGKLACQLPYHDFFPGYPWERYSSASVHDSSPADSPQVWDPNFRTMRSKLSTRAWAFQERLLSPRTLHFAPSEMAWECRSICSCECSATNEPRAILAGSLLKGSKALDLAPVDETDPQSAYNVEAAWRRDIVEEFTRLDLTRPTDRLPALAGLAARAAKSRPGDQYMAGVWRRSLAADLLWHITGERASHRIVCDNMPTWSWASVTGEAHYPLQRYSLAWYNRRDPEPSTLPLMRVLRTQYTAKSESLFASGPRLPASITLWGYLLKINSLRRLSTYQYEIQWPAGIDLHPNTVVAADVHCGNSTNEDTCTGETSSHDNISEALSKQRDLFVLVGYIDKGEVFGLLLARCPSRRSVIPSFERIGCVNGTFNERETFLERRSNGIVDFGPTDEWADQKVTHSKSASFLGGRGKSLLKIW</sequence>
<organism evidence="2 3">
    <name type="scientific">Colletotrichum kahawae</name>
    <name type="common">Coffee berry disease fungus</name>
    <dbReference type="NCBI Taxonomy" id="34407"/>
    <lineage>
        <taxon>Eukaryota</taxon>
        <taxon>Fungi</taxon>
        <taxon>Dikarya</taxon>
        <taxon>Ascomycota</taxon>
        <taxon>Pezizomycotina</taxon>
        <taxon>Sordariomycetes</taxon>
        <taxon>Hypocreomycetidae</taxon>
        <taxon>Glomerellales</taxon>
        <taxon>Glomerellaceae</taxon>
        <taxon>Colletotrichum</taxon>
        <taxon>Colletotrichum gloeosporioides species complex</taxon>
    </lineage>
</organism>
<reference evidence="2" key="1">
    <citation type="submission" date="2023-02" db="EMBL/GenBank/DDBJ databases">
        <title>Colletotrichum kahawae CIFC_Que2 genome sequencing and assembly.</title>
        <authorList>
            <person name="Baroncelli R."/>
        </authorList>
    </citation>
    <scope>NUCLEOTIDE SEQUENCE</scope>
    <source>
        <strain evidence="2">CIFC_Que2</strain>
    </source>
</reference>
<evidence type="ECO:0000259" key="1">
    <source>
        <dbReference type="Pfam" id="PF06985"/>
    </source>
</evidence>
<name>A0AAE0DDN1_COLKA</name>
<evidence type="ECO:0000313" key="3">
    <source>
        <dbReference type="Proteomes" id="UP001281614"/>
    </source>
</evidence>
<proteinExistence type="predicted"/>
<dbReference type="PANTHER" id="PTHR33112">
    <property type="entry name" value="DOMAIN PROTEIN, PUTATIVE-RELATED"/>
    <property type="match status" value="1"/>
</dbReference>
<keyword evidence="3" id="KW-1185">Reference proteome</keyword>
<dbReference type="Pfam" id="PF06985">
    <property type="entry name" value="HET"/>
    <property type="match status" value="1"/>
</dbReference>
<accession>A0AAE0DDN1</accession>
<protein>
    <submittedName>
        <fullName evidence="2">Het domain-containing protein</fullName>
    </submittedName>
</protein>
<comment type="caution">
    <text evidence="2">The sequence shown here is derived from an EMBL/GenBank/DDBJ whole genome shotgun (WGS) entry which is preliminary data.</text>
</comment>
<dbReference type="EMBL" id="VYYT01000010">
    <property type="protein sequence ID" value="KAK2778616.1"/>
    <property type="molecule type" value="Genomic_DNA"/>
</dbReference>
<evidence type="ECO:0000313" key="2">
    <source>
        <dbReference type="EMBL" id="KAK2778616.1"/>
    </source>
</evidence>
<dbReference type="PANTHER" id="PTHR33112:SF9">
    <property type="entry name" value="HETEROKARYON INCOMPATIBILITY DOMAIN-CONTAINING PROTEIN"/>
    <property type="match status" value="1"/>
</dbReference>
<gene>
    <name evidence="2" type="ORF">CKAH01_11690</name>
</gene>
<dbReference type="AlphaFoldDB" id="A0AAE0DDN1"/>
<feature type="domain" description="Heterokaryon incompatibility" evidence="1">
    <location>
        <begin position="31"/>
        <end position="220"/>
    </location>
</feature>